<sequence>MGGHTQLDGAVIASSATDDKNRLDTGTLGWTDIHNEAKYKVEHQSVGMSTGGSIGGQFAGNMANSMLSGGNSSGSAEGTTSSAISSGNIIIRDKDNQQQDVNDLSRDTANANGSIGQIFDKEKEQQKIQESQLISDIGTQVSDIARTEDVISAAQKASEKRQNASEEERNAAKSEWEKAHPGKTATETDINEVIYQNAYADAMKDATSGTGSRTQQAIQAITAVA</sequence>
<feature type="region of interest" description="Disordered" evidence="1">
    <location>
        <begin position="153"/>
        <end position="189"/>
    </location>
</feature>
<feature type="compositionally biased region" description="Basic and acidic residues" evidence="1">
    <location>
        <begin position="157"/>
        <end position="180"/>
    </location>
</feature>
<dbReference type="AlphaFoldDB" id="A0A085A610"/>
<keyword evidence="3" id="KW-1185">Reference proteome</keyword>
<feature type="non-terminal residue" evidence="2">
    <location>
        <position position="225"/>
    </location>
</feature>
<name>A0A085A610_9ENTR</name>
<dbReference type="eggNOG" id="COG3210">
    <property type="taxonomic scope" value="Bacteria"/>
</dbReference>
<dbReference type="RefSeq" id="WP_245609615.1">
    <property type="nucleotide sequence ID" value="NZ_JMTB01000087.1"/>
</dbReference>
<gene>
    <name evidence="2" type="ORF">GTGU_02799</name>
</gene>
<dbReference type="EMBL" id="JMTB01000087">
    <property type="protein sequence ID" value="KFC05655.1"/>
    <property type="molecule type" value="Genomic_DNA"/>
</dbReference>
<accession>A0A085A610</accession>
<organism evidence="2 3">
    <name type="scientific">Trabulsiella guamensis ATCC 49490</name>
    <dbReference type="NCBI Taxonomy" id="1005994"/>
    <lineage>
        <taxon>Bacteria</taxon>
        <taxon>Pseudomonadati</taxon>
        <taxon>Pseudomonadota</taxon>
        <taxon>Gammaproteobacteria</taxon>
        <taxon>Enterobacterales</taxon>
        <taxon>Enterobacteriaceae</taxon>
        <taxon>Trabulsiella</taxon>
    </lineage>
</organism>
<reference evidence="3" key="1">
    <citation type="submission" date="2014-05" db="EMBL/GenBank/DDBJ databases">
        <title>ATOL: Assembling a taxonomically balanced genome-scale reconstruction of the evolutionary history of the Enterobacteriaceae.</title>
        <authorList>
            <person name="Plunkett G. III"/>
            <person name="Neeno-Eckwall E.C."/>
            <person name="Glasner J.D."/>
            <person name="Perna N.T."/>
        </authorList>
    </citation>
    <scope>NUCLEOTIDE SEQUENCE [LARGE SCALE GENOMIC DNA]</scope>
    <source>
        <strain evidence="3">ATCC 49490</strain>
    </source>
</reference>
<dbReference type="SMR" id="A0A085A610"/>
<evidence type="ECO:0000313" key="3">
    <source>
        <dbReference type="Proteomes" id="UP000028630"/>
    </source>
</evidence>
<dbReference type="Proteomes" id="UP000028630">
    <property type="component" value="Unassembled WGS sequence"/>
</dbReference>
<evidence type="ECO:0000256" key="1">
    <source>
        <dbReference type="SAM" id="MobiDB-lite"/>
    </source>
</evidence>
<comment type="caution">
    <text evidence="2">The sequence shown here is derived from an EMBL/GenBank/DDBJ whole genome shotgun (WGS) entry which is preliminary data.</text>
</comment>
<proteinExistence type="predicted"/>
<protein>
    <submittedName>
        <fullName evidence="2">Uncharacterized protein</fullName>
    </submittedName>
</protein>
<evidence type="ECO:0000313" key="2">
    <source>
        <dbReference type="EMBL" id="KFC05655.1"/>
    </source>
</evidence>